<feature type="region of interest" description="Disordered" evidence="5">
    <location>
        <begin position="53"/>
        <end position="97"/>
    </location>
</feature>
<dbReference type="GO" id="GO:0003681">
    <property type="term" value="F:bent DNA binding"/>
    <property type="evidence" value="ECO:0007669"/>
    <property type="project" value="TreeGrafter"/>
</dbReference>
<dbReference type="GO" id="GO:0001217">
    <property type="term" value="F:DNA-binding transcription repressor activity"/>
    <property type="evidence" value="ECO:0007669"/>
    <property type="project" value="TreeGrafter"/>
</dbReference>
<evidence type="ECO:0000256" key="1">
    <source>
        <dbReference type="ARBA" id="ARBA00004453"/>
    </source>
</evidence>
<dbReference type="EMBL" id="SMLL01000004">
    <property type="protein sequence ID" value="TFY99896.1"/>
    <property type="molecule type" value="Genomic_DNA"/>
</dbReference>
<dbReference type="InterPro" id="IPR027444">
    <property type="entry name" value="H-NS_C_dom"/>
</dbReference>
<dbReference type="GO" id="GO:0009295">
    <property type="term" value="C:nucleoid"/>
    <property type="evidence" value="ECO:0007669"/>
    <property type="project" value="UniProtKB-SubCell"/>
</dbReference>
<dbReference type="RefSeq" id="WP_135285438.1">
    <property type="nucleotide sequence ID" value="NZ_SMLL01000004.1"/>
</dbReference>
<proteinExistence type="inferred from homology"/>
<reference evidence="7 8" key="1">
    <citation type="submission" date="2019-03" db="EMBL/GenBank/DDBJ databases">
        <title>Ramlibacter rhizophilus CCTCC AB2015357, whole genome shotgun sequence.</title>
        <authorList>
            <person name="Zhang X."/>
            <person name="Feng G."/>
            <person name="Zhu H."/>
        </authorList>
    </citation>
    <scope>NUCLEOTIDE SEQUENCE [LARGE SCALE GENOMIC DNA]</scope>
    <source>
        <strain evidence="7 8">CCTCC AB2015357</strain>
    </source>
</reference>
<protein>
    <submittedName>
        <fullName evidence="7">H-NS histone family protein</fullName>
    </submittedName>
</protein>
<evidence type="ECO:0000256" key="3">
    <source>
        <dbReference type="ARBA" id="ARBA00022490"/>
    </source>
</evidence>
<sequence length="116" mass="12700">MPRKTYAEIQDEIVRLQREAEEAREAELAEVIEKINKAIEVYGLRASDLNFPASNGVAPRGRRAAAAPRAGKRGGRKGAAAKYRDAQGNVWGGRGPRPQWLRDALASGKTLEDFLA</sequence>
<dbReference type="OrthoDB" id="5297879at2"/>
<dbReference type="GO" id="GO:0005829">
    <property type="term" value="C:cytosol"/>
    <property type="evidence" value="ECO:0007669"/>
    <property type="project" value="TreeGrafter"/>
</dbReference>
<evidence type="ECO:0000256" key="4">
    <source>
        <dbReference type="ARBA" id="ARBA00023125"/>
    </source>
</evidence>
<dbReference type="GO" id="GO:0000976">
    <property type="term" value="F:transcription cis-regulatory region binding"/>
    <property type="evidence" value="ECO:0007669"/>
    <property type="project" value="TreeGrafter"/>
</dbReference>
<dbReference type="PANTHER" id="PTHR38097">
    <property type="match status" value="1"/>
</dbReference>
<keyword evidence="3" id="KW-0963">Cytoplasm</keyword>
<gene>
    <name evidence="7" type="ORF">EZ242_12235</name>
</gene>
<accession>A0A4Z0BKQ4</accession>
<dbReference type="Gene3D" id="4.10.430.10">
    <property type="entry name" value="Histone-like protein H-NS, C-terminal domain"/>
    <property type="match status" value="1"/>
</dbReference>
<evidence type="ECO:0000313" key="8">
    <source>
        <dbReference type="Proteomes" id="UP000297564"/>
    </source>
</evidence>
<evidence type="ECO:0000313" key="7">
    <source>
        <dbReference type="EMBL" id="TFY99896.1"/>
    </source>
</evidence>
<dbReference type="SMART" id="SM00528">
    <property type="entry name" value="HNS"/>
    <property type="match status" value="1"/>
</dbReference>
<dbReference type="Proteomes" id="UP000297564">
    <property type="component" value="Unassembled WGS sequence"/>
</dbReference>
<keyword evidence="4" id="KW-0238">DNA-binding</keyword>
<dbReference type="SUPFAM" id="SSF81273">
    <property type="entry name" value="H-NS histone-like proteins"/>
    <property type="match status" value="1"/>
</dbReference>
<evidence type="ECO:0000256" key="2">
    <source>
        <dbReference type="ARBA" id="ARBA00010610"/>
    </source>
</evidence>
<comment type="similarity">
    <text evidence="2">Belongs to the histone-like protein H-NS family.</text>
</comment>
<comment type="caution">
    <text evidence="7">The sequence shown here is derived from an EMBL/GenBank/DDBJ whole genome shotgun (WGS) entry which is preliminary data.</text>
</comment>
<dbReference type="GO" id="GO:0003680">
    <property type="term" value="F:minor groove of adenine-thymine-rich DNA binding"/>
    <property type="evidence" value="ECO:0007669"/>
    <property type="project" value="TreeGrafter"/>
</dbReference>
<feature type="domain" description="DNA-binding protein H-NS-like C-terminal" evidence="6">
    <location>
        <begin position="73"/>
        <end position="116"/>
    </location>
</feature>
<dbReference type="PANTHER" id="PTHR38097:SF2">
    <property type="entry name" value="DNA-BINDING PROTEIN STPA"/>
    <property type="match status" value="1"/>
</dbReference>
<organism evidence="7 8">
    <name type="scientific">Ramlibacter rhizophilus</name>
    <dbReference type="NCBI Taxonomy" id="1781167"/>
    <lineage>
        <taxon>Bacteria</taxon>
        <taxon>Pseudomonadati</taxon>
        <taxon>Pseudomonadota</taxon>
        <taxon>Betaproteobacteria</taxon>
        <taxon>Burkholderiales</taxon>
        <taxon>Comamonadaceae</taxon>
        <taxon>Ramlibacter</taxon>
    </lineage>
</organism>
<dbReference type="InterPro" id="IPR037150">
    <property type="entry name" value="H-NS_C_dom_sf"/>
</dbReference>
<dbReference type="Pfam" id="PF00816">
    <property type="entry name" value="Histone_HNS"/>
    <property type="match status" value="1"/>
</dbReference>
<evidence type="ECO:0000259" key="6">
    <source>
        <dbReference type="SMART" id="SM00528"/>
    </source>
</evidence>
<name>A0A4Z0BKQ4_9BURK</name>
<dbReference type="AlphaFoldDB" id="A0A4Z0BKQ4"/>
<comment type="subcellular location">
    <subcellularLocation>
        <location evidence="1">Cytoplasm</location>
        <location evidence="1">Nucleoid</location>
    </subcellularLocation>
</comment>
<keyword evidence="8" id="KW-1185">Reference proteome</keyword>
<dbReference type="GO" id="GO:0032993">
    <property type="term" value="C:protein-DNA complex"/>
    <property type="evidence" value="ECO:0007669"/>
    <property type="project" value="TreeGrafter"/>
</dbReference>
<evidence type="ECO:0000256" key="5">
    <source>
        <dbReference type="SAM" id="MobiDB-lite"/>
    </source>
</evidence>